<gene>
    <name evidence="1" type="ORF">Harvfovirus51_6</name>
</gene>
<proteinExistence type="predicted"/>
<organism evidence="1">
    <name type="scientific">Harvfovirus sp</name>
    <dbReference type="NCBI Taxonomy" id="2487768"/>
    <lineage>
        <taxon>Viruses</taxon>
        <taxon>Varidnaviria</taxon>
        <taxon>Bamfordvirae</taxon>
        <taxon>Nucleocytoviricota</taxon>
        <taxon>Megaviricetes</taxon>
        <taxon>Imitervirales</taxon>
        <taxon>Mimiviridae</taxon>
        <taxon>Klosneuvirinae</taxon>
    </lineage>
</organism>
<dbReference type="PANTHER" id="PTHR46922">
    <property type="entry name" value="DHHA1 DOMAIN PROTEIN"/>
    <property type="match status" value="1"/>
</dbReference>
<dbReference type="Gene3D" id="3.10.310.30">
    <property type="match status" value="1"/>
</dbReference>
<dbReference type="PANTHER" id="PTHR46922:SF4">
    <property type="entry name" value="DHHA1 DOMAIN PROTEIN"/>
    <property type="match status" value="1"/>
</dbReference>
<accession>A0A3G5A592</accession>
<dbReference type="EMBL" id="MK072293">
    <property type="protein sequence ID" value="AYV81674.1"/>
    <property type="molecule type" value="Genomic_DNA"/>
</dbReference>
<evidence type="ECO:0000313" key="1">
    <source>
        <dbReference type="EMBL" id="AYV81674.1"/>
    </source>
</evidence>
<protein>
    <submittedName>
        <fullName evidence="1">Putative pAp phosphatase</fullName>
    </submittedName>
</protein>
<sequence length="333" mass="38226">MDLSPSDVSEFSKDENFNYVIFHKNCFDGFSGFVILMRTKHVDPNAIIFPDVPSAKDVPPDIENKHVIIIDVAYKNSVLSEIFRLAKRVVFIDHHISIKNDVIQLITMYNDRHTVVYDDTKSGASLTWDYFYPNKPRPKFISYIEDNDIGAWKLKYTHQFILGLSVNYNLDITDSTLKQWNKLFNIKEVKQLIKLGIKYTEYEKYLLNQNAKRYTIEAFPSELVFSESLMTQESVFIKPGEYRVAVINGSGCPTGSLLGKKIVTEVNCDFCIMWTLHLDKKEIILSFRSNKVDVGQIAKFFGGGGHKFASACSIPLAKYNITDLFFSQSLPRY</sequence>
<name>A0A3G5A592_9VIRU</name>
<reference evidence="1" key="1">
    <citation type="submission" date="2018-10" db="EMBL/GenBank/DDBJ databases">
        <title>Hidden diversity of soil giant viruses.</title>
        <authorList>
            <person name="Schulz F."/>
            <person name="Alteio L."/>
            <person name="Goudeau D."/>
            <person name="Ryan E.M."/>
            <person name="Malmstrom R.R."/>
            <person name="Blanchard J."/>
            <person name="Woyke T."/>
        </authorList>
    </citation>
    <scope>NUCLEOTIDE SEQUENCE</scope>
    <source>
        <strain evidence="1">HAV1</strain>
    </source>
</reference>
<dbReference type="InterPro" id="IPR038763">
    <property type="entry name" value="DHH_sf"/>
</dbReference>
<dbReference type="SUPFAM" id="SSF64182">
    <property type="entry name" value="DHH phosphoesterases"/>
    <property type="match status" value="1"/>
</dbReference>